<dbReference type="GO" id="GO:0005634">
    <property type="term" value="C:nucleus"/>
    <property type="evidence" value="ECO:0007669"/>
    <property type="project" value="EnsemblFungi"/>
</dbReference>
<organism evidence="5 6">
    <name type="scientific">Lachancea dasiensis</name>
    <dbReference type="NCBI Taxonomy" id="1072105"/>
    <lineage>
        <taxon>Eukaryota</taxon>
        <taxon>Fungi</taxon>
        <taxon>Dikarya</taxon>
        <taxon>Ascomycota</taxon>
        <taxon>Saccharomycotina</taxon>
        <taxon>Saccharomycetes</taxon>
        <taxon>Saccharomycetales</taxon>
        <taxon>Saccharomycetaceae</taxon>
        <taxon>Lachancea</taxon>
    </lineage>
</organism>
<dbReference type="GO" id="GO:0005741">
    <property type="term" value="C:mitochondrial outer membrane"/>
    <property type="evidence" value="ECO:0007669"/>
    <property type="project" value="TreeGrafter"/>
</dbReference>
<proteinExistence type="inferred from homology"/>
<dbReference type="EMBL" id="LT598457">
    <property type="protein sequence ID" value="SCU94031.1"/>
    <property type="molecule type" value="Genomic_DNA"/>
</dbReference>
<dbReference type="GO" id="GO:0030943">
    <property type="term" value="F:mitochondrion targeting sequence binding"/>
    <property type="evidence" value="ECO:0007669"/>
    <property type="project" value="TreeGrafter"/>
</dbReference>
<dbReference type="GO" id="GO:0051082">
    <property type="term" value="F:unfolded protein binding"/>
    <property type="evidence" value="ECO:0007669"/>
    <property type="project" value="EnsemblFungi"/>
</dbReference>
<evidence type="ECO:0000256" key="4">
    <source>
        <dbReference type="PROSITE-ProRule" id="PRU00339"/>
    </source>
</evidence>
<dbReference type="Gene3D" id="1.25.40.10">
    <property type="entry name" value="Tetratricopeptide repeat domain"/>
    <property type="match status" value="2"/>
</dbReference>
<evidence type="ECO:0000313" key="5">
    <source>
        <dbReference type="EMBL" id="SCU94031.1"/>
    </source>
</evidence>
<dbReference type="GO" id="GO:0045039">
    <property type="term" value="P:protein insertion into mitochondrial inner membrane"/>
    <property type="evidence" value="ECO:0007669"/>
    <property type="project" value="TreeGrafter"/>
</dbReference>
<sequence>MSSIEISISQAKKYLAENDAKEALKVLKPFKKSLKTSNPPNLELYQIFAESYLENGQVDKAYPLLVKSCELDPEGRLGGSDKFFTLGQIAGGEDGISLLVKGIESVSTQAGDELKQEQAEKIVGGLLSMIEIWMTDLCMEPNAESQCEELIGKAMEVSDNQSPEAWAMLGSIRISQQRFGDAAEAFSQSWHFFQEKKDKIETGAQQGFGNLHIEFVNLLQPLLNLAKMCVELGLYDTALEIEGAIKDIDEDNLEGIYLEGFTHYLICKLEQFKSNNPAIILSPENIYEFNGHFQDMPLDLANIVTQDRVKEARLLLTYMVKLAEQGDSKDEIVSELLQGAEGLLSELGGPAHMSELIKFRKGDEVADDEEVEIDNDDI</sequence>
<dbReference type="PANTHER" id="PTHR46208:SF2">
    <property type="entry name" value="ASSEMBLY CHAPERONE OF RPL4"/>
    <property type="match status" value="1"/>
</dbReference>
<dbReference type="CDD" id="cd24142">
    <property type="entry name" value="ACL4-like"/>
    <property type="match status" value="1"/>
</dbReference>
<dbReference type="GO" id="GO:0030150">
    <property type="term" value="P:protein import into mitochondrial matrix"/>
    <property type="evidence" value="ECO:0007669"/>
    <property type="project" value="TreeGrafter"/>
</dbReference>
<dbReference type="AlphaFoldDB" id="A0A1G4JT45"/>
<dbReference type="SUPFAM" id="SSF48452">
    <property type="entry name" value="TPR-like"/>
    <property type="match status" value="1"/>
</dbReference>
<protein>
    <submittedName>
        <fullName evidence="5">LADA_0G06128g1_1</fullName>
    </submittedName>
</protein>
<evidence type="ECO:0000256" key="3">
    <source>
        <dbReference type="ARBA" id="ARBA00038030"/>
    </source>
</evidence>
<dbReference type="PANTHER" id="PTHR46208">
    <property type="entry name" value="MITOCHONDRIAL IMPORT RECEPTOR SUBUNIT TOM70"/>
    <property type="match status" value="1"/>
</dbReference>
<keyword evidence="2 4" id="KW-0802">TPR repeat</keyword>
<dbReference type="GO" id="GO:0042273">
    <property type="term" value="P:ribosomal large subunit biogenesis"/>
    <property type="evidence" value="ECO:0007669"/>
    <property type="project" value="EnsemblFungi"/>
</dbReference>
<dbReference type="Proteomes" id="UP000190274">
    <property type="component" value="Chromosome G"/>
</dbReference>
<dbReference type="InterPro" id="IPR019734">
    <property type="entry name" value="TPR_rpt"/>
</dbReference>
<keyword evidence="6" id="KW-1185">Reference proteome</keyword>
<dbReference type="PROSITE" id="PS50005">
    <property type="entry name" value="TPR"/>
    <property type="match status" value="1"/>
</dbReference>
<dbReference type="InterPro" id="IPR011990">
    <property type="entry name" value="TPR-like_helical_dom_sf"/>
</dbReference>
<evidence type="ECO:0000256" key="2">
    <source>
        <dbReference type="ARBA" id="ARBA00022803"/>
    </source>
</evidence>
<dbReference type="STRING" id="1266660.A0A1G4JT45"/>
<reference evidence="6" key="1">
    <citation type="submission" date="2016-03" db="EMBL/GenBank/DDBJ databases">
        <authorList>
            <person name="Devillers H."/>
        </authorList>
    </citation>
    <scope>NUCLEOTIDE SEQUENCE [LARGE SCALE GENOMIC DNA]</scope>
</reference>
<accession>A0A1G4JT45</accession>
<evidence type="ECO:0000256" key="1">
    <source>
        <dbReference type="ARBA" id="ARBA00022737"/>
    </source>
</evidence>
<dbReference type="GO" id="GO:0008320">
    <property type="term" value="F:protein transmembrane transporter activity"/>
    <property type="evidence" value="ECO:0007669"/>
    <property type="project" value="TreeGrafter"/>
</dbReference>
<comment type="similarity">
    <text evidence="3">Belongs to the Tom70 family.</text>
</comment>
<dbReference type="OrthoDB" id="1914839at2759"/>
<feature type="repeat" description="TPR" evidence="4">
    <location>
        <begin position="42"/>
        <end position="75"/>
    </location>
</feature>
<name>A0A1G4JT45_9SACH</name>
<keyword evidence="1" id="KW-0677">Repeat</keyword>
<evidence type="ECO:0000313" key="6">
    <source>
        <dbReference type="Proteomes" id="UP000190274"/>
    </source>
</evidence>
<gene>
    <name evidence="5" type="ORF">LADA_0G06128G</name>
</gene>